<dbReference type="KEGG" id="paca:ID47_00865"/>
<dbReference type="Pfam" id="PF00282">
    <property type="entry name" value="Pyridoxal_deC"/>
    <property type="match status" value="1"/>
</dbReference>
<dbReference type="PANTHER" id="PTHR46101:SF2">
    <property type="entry name" value="SERINE DECARBOXYLASE"/>
    <property type="match status" value="1"/>
</dbReference>
<dbReference type="InterPro" id="IPR015424">
    <property type="entry name" value="PyrdxlP-dep_Trfase"/>
</dbReference>
<evidence type="ECO:0000256" key="6">
    <source>
        <dbReference type="PIRSR" id="PIRSR602129-50"/>
    </source>
</evidence>
<dbReference type="GO" id="GO:0016831">
    <property type="term" value="F:carboxy-lyase activity"/>
    <property type="evidence" value="ECO:0007669"/>
    <property type="project" value="UniProtKB-KW"/>
</dbReference>
<organism evidence="8 9">
    <name type="scientific">Candidatus Odyssella acanthamoebae</name>
    <dbReference type="NCBI Taxonomy" id="91604"/>
    <lineage>
        <taxon>Bacteria</taxon>
        <taxon>Pseudomonadati</taxon>
        <taxon>Pseudomonadota</taxon>
        <taxon>Alphaproteobacteria</taxon>
        <taxon>Holosporales</taxon>
        <taxon>Candidatus Paracaedibacteraceae</taxon>
        <taxon>Candidatus Odyssella</taxon>
    </lineage>
</organism>
<sequence>MPLVSPTPPADIQEWQEEYLLLHQKAKHYHSHKLGYPVSLMASLYNEQRGKEDIEVFHESGLERHKIINNSVLGILPGSLAEMFLVNVGDPRYESNSHPIEAKKIERDVIEIMTTYLGLSPGKGAGYVTAGGTEANFAGLWWSRQYLLHKNEVLIQKISHKIKTIKQKHHFDQTWATDVTNDPAETLDKSKALWELYSLEQIFKQLLYPSIFFTETHTHYSILKIAQQLGLVCKPVKAQEDGSMDIASLTDMLKEHKAKNSYNPVIVVANAGTTVLGAIDDIPAINTALRQTLTSPCTYTIHMDGALNGVTLPLLKPFEEVDDYFQSIGVHTIAISGHKFLGTQAICGMILTTQEFLEHAFPLKTHIIDYIGNIVDITSSGCRSGLNIMLLHNAMCSLGLHQRDYSKLRSLVKRNLENARYLSQKLKALLGDKEVLWQEGRFNVLFKRPSPRLIVKYNLMPAFADHVAACVLQNVTRSLIDKFIDDYQTELTTAIKHTDQEYALAG</sequence>
<gene>
    <name evidence="8" type="ORF">ID47_00865</name>
</gene>
<comment type="cofactor">
    <cofactor evidence="1 6 7">
        <name>pyridoxal 5'-phosphate</name>
        <dbReference type="ChEBI" id="CHEBI:597326"/>
    </cofactor>
</comment>
<keyword evidence="4 6" id="KW-0663">Pyridoxal phosphate</keyword>
<proteinExistence type="inferred from homology"/>
<dbReference type="GO" id="GO:0030170">
    <property type="term" value="F:pyridoxal phosphate binding"/>
    <property type="evidence" value="ECO:0007669"/>
    <property type="project" value="InterPro"/>
</dbReference>
<dbReference type="RefSeq" id="WP_038462859.1">
    <property type="nucleotide sequence ID" value="NZ_CP008941.1"/>
</dbReference>
<evidence type="ECO:0000256" key="1">
    <source>
        <dbReference type="ARBA" id="ARBA00001933"/>
    </source>
</evidence>
<dbReference type="PANTHER" id="PTHR46101">
    <property type="match status" value="1"/>
</dbReference>
<dbReference type="OrthoDB" id="9803665at2"/>
<evidence type="ECO:0000256" key="5">
    <source>
        <dbReference type="ARBA" id="ARBA00023239"/>
    </source>
</evidence>
<evidence type="ECO:0000256" key="4">
    <source>
        <dbReference type="ARBA" id="ARBA00022898"/>
    </source>
</evidence>
<keyword evidence="3" id="KW-0210">Decarboxylase</keyword>
<evidence type="ECO:0000256" key="3">
    <source>
        <dbReference type="ARBA" id="ARBA00022793"/>
    </source>
</evidence>
<evidence type="ECO:0000313" key="9">
    <source>
        <dbReference type="Proteomes" id="UP000028926"/>
    </source>
</evidence>
<dbReference type="Proteomes" id="UP000028926">
    <property type="component" value="Chromosome"/>
</dbReference>
<evidence type="ECO:0000256" key="2">
    <source>
        <dbReference type="ARBA" id="ARBA00009533"/>
    </source>
</evidence>
<dbReference type="InterPro" id="IPR015421">
    <property type="entry name" value="PyrdxlP-dep_Trfase_major"/>
</dbReference>
<dbReference type="InterPro" id="IPR051151">
    <property type="entry name" value="Group_II_Decarboxylase"/>
</dbReference>
<dbReference type="eggNOG" id="COG0076">
    <property type="taxonomic scope" value="Bacteria"/>
</dbReference>
<reference evidence="8 9" key="1">
    <citation type="submission" date="2014-07" db="EMBL/GenBank/DDBJ databases">
        <title>Comparative genomic insights into amoeba endosymbionts belonging to the families of Holosporaceae and Candidatus Midichloriaceae within Rickettsiales.</title>
        <authorList>
            <person name="Wang Z."/>
            <person name="Wu M."/>
        </authorList>
    </citation>
    <scope>NUCLEOTIDE SEQUENCE [LARGE SCALE GENOMIC DNA]</scope>
    <source>
        <strain evidence="8">PRA3</strain>
    </source>
</reference>
<keyword evidence="9" id="KW-1185">Reference proteome</keyword>
<dbReference type="EMBL" id="CP008941">
    <property type="protein sequence ID" value="AIK95615.1"/>
    <property type="molecule type" value="Genomic_DNA"/>
</dbReference>
<comment type="similarity">
    <text evidence="2 7">Belongs to the group II decarboxylase family.</text>
</comment>
<dbReference type="Gene3D" id="3.40.640.10">
    <property type="entry name" value="Type I PLP-dependent aspartate aminotransferase-like (Major domain)"/>
    <property type="match status" value="1"/>
</dbReference>
<dbReference type="HOGENOM" id="CLU_028929_0_1_5"/>
<evidence type="ECO:0000256" key="7">
    <source>
        <dbReference type="RuleBase" id="RU000382"/>
    </source>
</evidence>
<protein>
    <recommendedName>
        <fullName evidence="10">Pyridoxal-dependent decarboxylase</fullName>
    </recommendedName>
</protein>
<evidence type="ECO:0008006" key="10">
    <source>
        <dbReference type="Google" id="ProtNLM"/>
    </source>
</evidence>
<dbReference type="GO" id="GO:0019752">
    <property type="term" value="P:carboxylic acid metabolic process"/>
    <property type="evidence" value="ECO:0007669"/>
    <property type="project" value="InterPro"/>
</dbReference>
<feature type="modified residue" description="N6-(pyridoxal phosphate)lysine" evidence="6">
    <location>
        <position position="339"/>
    </location>
</feature>
<keyword evidence="5 7" id="KW-0456">Lyase</keyword>
<dbReference type="STRING" id="91604.ID47_00865"/>
<evidence type="ECO:0000313" key="8">
    <source>
        <dbReference type="EMBL" id="AIK95615.1"/>
    </source>
</evidence>
<dbReference type="InterPro" id="IPR002129">
    <property type="entry name" value="PyrdxlP-dep_de-COase"/>
</dbReference>
<dbReference type="SUPFAM" id="SSF53383">
    <property type="entry name" value="PLP-dependent transferases"/>
    <property type="match status" value="1"/>
</dbReference>
<name>A0A077AXZ5_9PROT</name>
<dbReference type="AlphaFoldDB" id="A0A077AXZ5"/>
<accession>A0A077AXZ5</accession>